<evidence type="ECO:0000256" key="7">
    <source>
        <dbReference type="SAM" id="MobiDB-lite"/>
    </source>
</evidence>
<evidence type="ECO:0000259" key="10">
    <source>
        <dbReference type="PROSITE" id="PS50929"/>
    </source>
</evidence>
<dbReference type="SUPFAM" id="SSF90123">
    <property type="entry name" value="ABC transporter transmembrane region"/>
    <property type="match status" value="1"/>
</dbReference>
<proteinExistence type="predicted"/>
<feature type="compositionally biased region" description="Gly residues" evidence="7">
    <location>
        <begin position="481"/>
        <end position="513"/>
    </location>
</feature>
<dbReference type="SUPFAM" id="SSF52540">
    <property type="entry name" value="P-loop containing nucleoside triphosphate hydrolases"/>
    <property type="match status" value="1"/>
</dbReference>
<dbReference type="KEGG" id="cuo:CUROG_07360"/>
<name>A0A5J6ZB10_9CORY</name>
<feature type="transmembrane region" description="Helical" evidence="8">
    <location>
        <begin position="98"/>
        <end position="120"/>
    </location>
</feature>
<keyword evidence="5 8" id="KW-1133">Transmembrane helix</keyword>
<feature type="domain" description="ABC transporter" evidence="9">
    <location>
        <begin position="419"/>
        <end position="733"/>
    </location>
</feature>
<feature type="transmembrane region" description="Helical" evidence="8">
    <location>
        <begin position="298"/>
        <end position="317"/>
    </location>
</feature>
<dbReference type="Gene3D" id="1.20.1560.10">
    <property type="entry name" value="ABC transporter type 1, transmembrane domain"/>
    <property type="match status" value="1"/>
</dbReference>
<dbReference type="PROSITE" id="PS50893">
    <property type="entry name" value="ABC_TRANSPORTER_2"/>
    <property type="match status" value="1"/>
</dbReference>
<dbReference type="InterPro" id="IPR036640">
    <property type="entry name" value="ABC1_TM_sf"/>
</dbReference>
<dbReference type="InterPro" id="IPR027417">
    <property type="entry name" value="P-loop_NTPase"/>
</dbReference>
<dbReference type="EMBL" id="CP045032">
    <property type="protein sequence ID" value="QFQ02825.1"/>
    <property type="molecule type" value="Genomic_DNA"/>
</dbReference>
<evidence type="ECO:0000256" key="8">
    <source>
        <dbReference type="SAM" id="Phobius"/>
    </source>
</evidence>
<feature type="transmembrane region" description="Helical" evidence="8">
    <location>
        <begin position="64"/>
        <end position="86"/>
    </location>
</feature>
<evidence type="ECO:0000256" key="1">
    <source>
        <dbReference type="ARBA" id="ARBA00004651"/>
    </source>
</evidence>
<dbReference type="SMART" id="SM00382">
    <property type="entry name" value="AAA"/>
    <property type="match status" value="1"/>
</dbReference>
<keyword evidence="2 8" id="KW-0812">Transmembrane</keyword>
<evidence type="ECO:0000313" key="12">
    <source>
        <dbReference type="Proteomes" id="UP000326711"/>
    </source>
</evidence>
<evidence type="ECO:0000256" key="3">
    <source>
        <dbReference type="ARBA" id="ARBA00022741"/>
    </source>
</evidence>
<dbReference type="GO" id="GO:0016887">
    <property type="term" value="F:ATP hydrolysis activity"/>
    <property type="evidence" value="ECO:0007669"/>
    <property type="project" value="InterPro"/>
</dbReference>
<comment type="subcellular location">
    <subcellularLocation>
        <location evidence="1">Cell membrane</location>
        <topology evidence="1">Multi-pass membrane protein</topology>
    </subcellularLocation>
</comment>
<dbReference type="InterPro" id="IPR039421">
    <property type="entry name" value="Type_1_exporter"/>
</dbReference>
<dbReference type="InterPro" id="IPR003593">
    <property type="entry name" value="AAA+_ATPase"/>
</dbReference>
<feature type="transmembrane region" description="Helical" evidence="8">
    <location>
        <begin position="180"/>
        <end position="206"/>
    </location>
</feature>
<feature type="region of interest" description="Disordered" evidence="7">
    <location>
        <begin position="481"/>
        <end position="556"/>
    </location>
</feature>
<dbReference type="InterPro" id="IPR011527">
    <property type="entry name" value="ABC1_TM_dom"/>
</dbReference>
<evidence type="ECO:0000256" key="2">
    <source>
        <dbReference type="ARBA" id="ARBA00022692"/>
    </source>
</evidence>
<evidence type="ECO:0000256" key="5">
    <source>
        <dbReference type="ARBA" id="ARBA00022989"/>
    </source>
</evidence>
<dbReference type="Proteomes" id="UP000326711">
    <property type="component" value="Chromosome"/>
</dbReference>
<feature type="compositionally biased region" description="Basic and acidic residues" evidence="7">
    <location>
        <begin position="547"/>
        <end position="556"/>
    </location>
</feature>
<evidence type="ECO:0000313" key="11">
    <source>
        <dbReference type="EMBL" id="QFQ02825.1"/>
    </source>
</evidence>
<dbReference type="Gene3D" id="3.40.50.300">
    <property type="entry name" value="P-loop containing nucleotide triphosphate hydrolases"/>
    <property type="match status" value="1"/>
</dbReference>
<organism evidence="11 12">
    <name type="scientific">Corynebacterium urogenitale</name>
    <dbReference type="NCBI Taxonomy" id="2487892"/>
    <lineage>
        <taxon>Bacteria</taxon>
        <taxon>Bacillati</taxon>
        <taxon>Actinomycetota</taxon>
        <taxon>Actinomycetes</taxon>
        <taxon>Mycobacteriales</taxon>
        <taxon>Corynebacteriaceae</taxon>
        <taxon>Corynebacterium</taxon>
    </lineage>
</organism>
<reference evidence="12" key="1">
    <citation type="submission" date="2019-10" db="EMBL/GenBank/DDBJ databases">
        <title>Complete genome sequence of Corynebacterium urogenitalis DSM 108747, isolated from the genital tract of a cow.</title>
        <authorList>
            <person name="Ruckert C."/>
            <person name="Ballas P."/>
            <person name="Wagener K."/>
            <person name="Drillich M."/>
            <person name="Kaempfer P."/>
            <person name="Busse H.-J."/>
            <person name="Ehling-Schulz M."/>
        </authorList>
    </citation>
    <scope>NUCLEOTIDE SEQUENCE [LARGE SCALE GENOMIC DNA]</scope>
    <source>
        <strain evidence="12">LMM 1652</strain>
    </source>
</reference>
<dbReference type="InterPro" id="IPR003439">
    <property type="entry name" value="ABC_transporter-like_ATP-bd"/>
</dbReference>
<protein>
    <submittedName>
        <fullName evidence="11">Putative ABC transporter ATP-binding protein</fullName>
    </submittedName>
</protein>
<accession>A0A5J6ZB10</accession>
<feature type="region of interest" description="Disordered" evidence="7">
    <location>
        <begin position="1"/>
        <end position="35"/>
    </location>
</feature>
<feature type="transmembrane region" description="Helical" evidence="8">
    <location>
        <begin position="212"/>
        <end position="231"/>
    </location>
</feature>
<keyword evidence="3" id="KW-0547">Nucleotide-binding</keyword>
<evidence type="ECO:0000256" key="6">
    <source>
        <dbReference type="ARBA" id="ARBA00023136"/>
    </source>
</evidence>
<dbReference type="Pfam" id="PF00664">
    <property type="entry name" value="ABC_membrane"/>
    <property type="match status" value="1"/>
</dbReference>
<evidence type="ECO:0000259" key="9">
    <source>
        <dbReference type="PROSITE" id="PS50893"/>
    </source>
</evidence>
<dbReference type="GO" id="GO:0005886">
    <property type="term" value="C:plasma membrane"/>
    <property type="evidence" value="ECO:0007669"/>
    <property type="project" value="UniProtKB-SubCell"/>
</dbReference>
<dbReference type="OrthoDB" id="9762778at2"/>
<feature type="compositionally biased region" description="Low complexity" evidence="7">
    <location>
        <begin position="514"/>
        <end position="545"/>
    </location>
</feature>
<dbReference type="GO" id="GO:0140359">
    <property type="term" value="F:ABC-type transporter activity"/>
    <property type="evidence" value="ECO:0007669"/>
    <property type="project" value="InterPro"/>
</dbReference>
<dbReference type="PROSITE" id="PS50929">
    <property type="entry name" value="ABC_TM1F"/>
    <property type="match status" value="1"/>
</dbReference>
<dbReference type="GO" id="GO:0005524">
    <property type="term" value="F:ATP binding"/>
    <property type="evidence" value="ECO:0007669"/>
    <property type="project" value="UniProtKB-KW"/>
</dbReference>
<dbReference type="AlphaFoldDB" id="A0A5J6ZB10"/>
<gene>
    <name evidence="11" type="ORF">CUROG_07360</name>
</gene>
<dbReference type="PANTHER" id="PTHR24221:SF590">
    <property type="entry name" value="COMPONENT LINKED WITH THE ASSEMBLY OF CYTOCHROME' TRANSPORT TRANSMEMBRANE ATP-BINDING PROTEIN ABC TRANSPORTER CYDD-RELATED"/>
    <property type="match status" value="1"/>
</dbReference>
<sequence>MAPKVRETMTNTTKKAPTKPVGGRAQGTGHGHSRRELSRWMVRVARPVMKPLVASTFFRMVDQLAGIALFGFAVLFVADYGFWHGFSDSDALAGEDIGGLWGSGVSLWPMIGVLVGLSLLKAAARYLEQYLGHLVAFRALELLRTHTFGKLWPQAPAVMYGARSGDMLERLTKDIDRLEVFYAHTIAPAITGVLTPLIVVVSMGFWGSWPMAGVLAAGLAMQILLVPALGMRAARRNAEKQGELRGALAQSVTDSVQGRTEVVGYSLQVERQSQSRGIGEEIVEAVESSAMITGGRKFLSLLVSWVTPLAVFIVGAWESHGGFGSGAATRYVAAEGTGVLGMFSAVTLDPTVLAAVAMVVAFRTFQPSKEFEELQQTLDSTFASAERLFTLTQQEPLVKDDGADVASGARQLPVGALGFSMRDVTYAYPDCDRAPALVDCSAEFPAGKHTVVVGTSGSGKSTLMQLLMRYADPDAGRVVVVGGGDGDQAGQGADGTGRAAGGGLECAGEGATGGEVASAGEGASGGETASAGEGASGGEAASAGEGADDKVFNGSDRKLEEPLTTVSLQELRSTVTYVSQVPFLFNRSVRENLLMGRPEAKTSDLWAACEIAHITEHVEKLEKGIDTPVGELAGSWSGGQRARLALARALVTRPKVLILDEYTAHLDPELAAKVRRSVRAALPHITIIEVTHRVQSAMDADHVIVVDAGRVVQQGTATELMNPDGRQDSAFKRLLSRDVK</sequence>
<evidence type="ECO:0000256" key="4">
    <source>
        <dbReference type="ARBA" id="ARBA00022840"/>
    </source>
</evidence>
<dbReference type="Pfam" id="PF00005">
    <property type="entry name" value="ABC_tran"/>
    <property type="match status" value="2"/>
</dbReference>
<keyword evidence="4 11" id="KW-0067">ATP-binding</keyword>
<feature type="domain" description="ABC transmembrane type-1" evidence="10">
    <location>
        <begin position="96"/>
        <end position="322"/>
    </location>
</feature>
<keyword evidence="6 8" id="KW-0472">Membrane</keyword>
<dbReference type="PANTHER" id="PTHR24221">
    <property type="entry name" value="ATP-BINDING CASSETTE SUB-FAMILY B"/>
    <property type="match status" value="1"/>
</dbReference>
<keyword evidence="12" id="KW-1185">Reference proteome</keyword>